<feature type="compositionally biased region" description="Basic residues" evidence="1">
    <location>
        <begin position="50"/>
        <end position="60"/>
    </location>
</feature>
<feature type="compositionally biased region" description="Basic and acidic residues" evidence="1">
    <location>
        <begin position="480"/>
        <end position="489"/>
    </location>
</feature>
<feature type="compositionally biased region" description="Low complexity" evidence="1">
    <location>
        <begin position="288"/>
        <end position="303"/>
    </location>
</feature>
<feature type="region of interest" description="Disordered" evidence="1">
    <location>
        <begin position="1"/>
        <end position="221"/>
    </location>
</feature>
<dbReference type="AlphaFoldDB" id="A0A9P6RA29"/>
<accession>A0A9P6RA29</accession>
<feature type="compositionally biased region" description="Basic and acidic residues" evidence="1">
    <location>
        <begin position="174"/>
        <end position="184"/>
    </location>
</feature>
<feature type="compositionally biased region" description="Polar residues" evidence="1">
    <location>
        <begin position="355"/>
        <end position="369"/>
    </location>
</feature>
<dbReference type="EMBL" id="JAAAIP010000730">
    <property type="protein sequence ID" value="KAG0313259.1"/>
    <property type="molecule type" value="Genomic_DNA"/>
</dbReference>
<evidence type="ECO:0000313" key="3">
    <source>
        <dbReference type="Proteomes" id="UP000738325"/>
    </source>
</evidence>
<feature type="compositionally biased region" description="Basic and acidic residues" evidence="1">
    <location>
        <begin position="462"/>
        <end position="471"/>
    </location>
</feature>
<gene>
    <name evidence="2" type="ORF">BGZ99_009003</name>
</gene>
<feature type="region of interest" description="Disordered" evidence="1">
    <location>
        <begin position="258"/>
        <end position="310"/>
    </location>
</feature>
<feature type="compositionally biased region" description="Basic and acidic residues" evidence="1">
    <location>
        <begin position="64"/>
        <end position="82"/>
    </location>
</feature>
<keyword evidence="3" id="KW-1185">Reference proteome</keyword>
<feature type="region of interest" description="Disordered" evidence="1">
    <location>
        <begin position="1003"/>
        <end position="1046"/>
    </location>
</feature>
<feature type="region of interest" description="Disordered" evidence="1">
    <location>
        <begin position="462"/>
        <end position="610"/>
    </location>
</feature>
<comment type="caution">
    <text evidence="2">The sequence shown here is derived from an EMBL/GenBank/DDBJ whole genome shotgun (WGS) entry which is preliminary data.</text>
</comment>
<dbReference type="Proteomes" id="UP000738325">
    <property type="component" value="Unassembled WGS sequence"/>
</dbReference>
<feature type="compositionally biased region" description="Polar residues" evidence="1">
    <location>
        <begin position="207"/>
        <end position="221"/>
    </location>
</feature>
<feature type="compositionally biased region" description="Basic and acidic residues" evidence="1">
    <location>
        <begin position="1003"/>
        <end position="1012"/>
    </location>
</feature>
<dbReference type="OrthoDB" id="2450124at2759"/>
<feature type="compositionally biased region" description="Polar residues" evidence="1">
    <location>
        <begin position="26"/>
        <end position="47"/>
    </location>
</feature>
<sequence length="1147" mass="124337">MDRGGHIRDILPIQEGSLEKAGTLNDLDSGQGSKSDSAFSSTISGNDGKTKKRMKAKLQGKVHSGHDADREDTTKDAVKDTSADNPGIKGTSRFTYGKDTPLERRGSEAYEGDVSSNDSPHSRHKVDAKDTHHVGRHNQHYGRHHGPRGLATKYGSQVASSTARDMLGQIDFEDAARDEQDPHYSTHRHRNKHSHGHEATDLAEGPSRTNDPQKMPSSIVESAQELSAVKSPDVIFGDVISATVSAVATLTDTAEATSQAAKQKMPLVDGEPNMPRLNDASSVNQDQNSSHAPSVASNSPANACQHRSPTAMTASASDVIAATTAAPGSSSPIIEDILYGPGHHSMPAAAKDPNMATQTKNTNATPSSKLSAWSVQPEDHNMEDPTLDSKLVHAVCKDPVSLKFHKHHIKEVESDNGQATITGANKNRPAKGSLEGTSVETLFEEAGDDNIDSVVDCDKPLNMDTSRHSTSDADATAPIAEREERDPKGKSRFKGKASHIPDASDCMRESAHKKGVAAHDQVKKLGEDSAPKTQAKVNDSERLVQDMTEGSSLKADQHVKDKAHHTSATQADTISAPDCFNQKGPARRSKTTKMVDDTIPDAHAKSGEGLRHSVHDTKKAAIAHAKAALGPVRSVKDNIVDTAGHTKDAITQEASGQLKDALEYSKEEARQSKDALRSAIRAAQPVSDATLDRAKVDPEPELDFLSSTKYFGGAIGDTASELIAHTAEIAPASLRFAKNNATSILGAAKNELIHGSEALKDAHHHDKDGWHEELRDIKGELEQEAKEHKGIADSNSKAARKADEVALQYYSSLGGSSDCSNSDSAESDYRMSRMRRKSKVTLDHETYVFRDVNGDPVDPEDLQEYINESTDDERVDTSHRFVDKAQVNKGQVRVGGRGLFYAARAAAARMASRVARAMVGSDSAEEDDDQDEGAMNRDSARYWKTRIIKHSASTSSMESMTKATGNHWFKPSNSSHNIDKSGFIAVEDPRLIRVHEREFKLEQMHESQKDCSDGPIGEPIPALSQDQQERQQTPHGVVTKSSQNPASAAHVLPMHKRTILSGGVPLSYSAAAKMNLTHNDHGVRVGVTETHSPALGLETQDYDYVPTDSRNYRRSLDSSATEYVFDEHGLKTSLRDERRDPGFKLHL</sequence>
<feature type="compositionally biased region" description="Basic residues" evidence="1">
    <location>
        <begin position="134"/>
        <end position="147"/>
    </location>
</feature>
<evidence type="ECO:0000256" key="1">
    <source>
        <dbReference type="SAM" id="MobiDB-lite"/>
    </source>
</evidence>
<name>A0A9P6RA29_9FUNG</name>
<evidence type="ECO:0000313" key="2">
    <source>
        <dbReference type="EMBL" id="KAG0313259.1"/>
    </source>
</evidence>
<proteinExistence type="predicted"/>
<organism evidence="2 3">
    <name type="scientific">Dissophora globulifera</name>
    <dbReference type="NCBI Taxonomy" id="979702"/>
    <lineage>
        <taxon>Eukaryota</taxon>
        <taxon>Fungi</taxon>
        <taxon>Fungi incertae sedis</taxon>
        <taxon>Mucoromycota</taxon>
        <taxon>Mortierellomycotina</taxon>
        <taxon>Mortierellomycetes</taxon>
        <taxon>Mortierellales</taxon>
        <taxon>Mortierellaceae</taxon>
        <taxon>Dissophora</taxon>
    </lineage>
</organism>
<protein>
    <submittedName>
        <fullName evidence="2">Uncharacterized protein</fullName>
    </submittedName>
</protein>
<reference evidence="2" key="1">
    <citation type="journal article" date="2020" name="Fungal Divers.">
        <title>Resolving the Mortierellaceae phylogeny through synthesis of multi-gene phylogenetics and phylogenomics.</title>
        <authorList>
            <person name="Vandepol N."/>
            <person name="Liber J."/>
            <person name="Desiro A."/>
            <person name="Na H."/>
            <person name="Kennedy M."/>
            <person name="Barry K."/>
            <person name="Grigoriev I.V."/>
            <person name="Miller A.N."/>
            <person name="O'Donnell K."/>
            <person name="Stajich J.E."/>
            <person name="Bonito G."/>
        </authorList>
    </citation>
    <scope>NUCLEOTIDE SEQUENCE</scope>
    <source>
        <strain evidence="2">REB-010B</strain>
    </source>
</reference>
<feature type="compositionally biased region" description="Polar residues" evidence="1">
    <location>
        <begin position="154"/>
        <end position="163"/>
    </location>
</feature>
<feature type="compositionally biased region" description="Basic and acidic residues" evidence="1">
    <location>
        <begin position="520"/>
        <end position="530"/>
    </location>
</feature>
<feature type="compositionally biased region" description="Polar residues" evidence="1">
    <location>
        <begin position="1024"/>
        <end position="1046"/>
    </location>
</feature>
<feature type="region of interest" description="Disordered" evidence="1">
    <location>
        <begin position="325"/>
        <end position="369"/>
    </location>
</feature>
<feature type="compositionally biased region" description="Basic residues" evidence="1">
    <location>
        <begin position="185"/>
        <end position="195"/>
    </location>
</feature>
<feature type="compositionally biased region" description="Basic and acidic residues" evidence="1">
    <location>
        <begin position="593"/>
        <end position="610"/>
    </location>
</feature>